<evidence type="ECO:0000313" key="9">
    <source>
        <dbReference type="Proteomes" id="UP000257323"/>
    </source>
</evidence>
<evidence type="ECO:0000313" key="8">
    <source>
        <dbReference type="EMBL" id="RFT14735.1"/>
    </source>
</evidence>
<dbReference type="InterPro" id="IPR038063">
    <property type="entry name" value="Transpep_catalytic_dom"/>
</dbReference>
<keyword evidence="4 6" id="KW-0573">Peptidoglycan synthesis</keyword>
<dbReference type="Pfam" id="PF03734">
    <property type="entry name" value="YkuD"/>
    <property type="match status" value="1"/>
</dbReference>
<dbReference type="GO" id="GO:0071555">
    <property type="term" value="P:cell wall organization"/>
    <property type="evidence" value="ECO:0007669"/>
    <property type="project" value="UniProtKB-UniRule"/>
</dbReference>
<sequence>MKFWKVLLALVALVYLSSLAIVALSWMHHLKLSAEWKTVWSFELDPKARVKPEAQNAALKKKIQELHPKGVYIMVDSAENRLYLKKDGQTIKEALVSTGSGVILVEPGGKRSWQFDTPKGEFFVKSKIQNPYWVKPDWAFIEENEPIPKKMEDRVEAGVLGDYALGFGQGYFIHGTLYTRLLGRNVTHGCVRVADKDLEEVFKASRIGTRIYIY</sequence>
<comment type="pathway">
    <text evidence="1 6">Cell wall biogenesis; peptidoglycan biosynthesis.</text>
</comment>
<feature type="active site" description="Proton donor/acceptor" evidence="6">
    <location>
        <position position="174"/>
    </location>
</feature>
<dbReference type="InterPro" id="IPR005490">
    <property type="entry name" value="LD_TPept_cat_dom"/>
</dbReference>
<dbReference type="GO" id="GO:0071972">
    <property type="term" value="F:peptidoglycan L,D-transpeptidase activity"/>
    <property type="evidence" value="ECO:0007669"/>
    <property type="project" value="TreeGrafter"/>
</dbReference>
<dbReference type="PROSITE" id="PS52029">
    <property type="entry name" value="LD_TPASE"/>
    <property type="match status" value="1"/>
</dbReference>
<evidence type="ECO:0000256" key="4">
    <source>
        <dbReference type="ARBA" id="ARBA00022984"/>
    </source>
</evidence>
<dbReference type="CDD" id="cd16913">
    <property type="entry name" value="YkuD_like"/>
    <property type="match status" value="1"/>
</dbReference>
<dbReference type="PANTHER" id="PTHR30582">
    <property type="entry name" value="L,D-TRANSPEPTIDASE"/>
    <property type="match status" value="1"/>
</dbReference>
<organism evidence="8 9">
    <name type="scientific">Candidatus Saccharicenans subterraneus</name>
    <dbReference type="NCBI Taxonomy" id="2508984"/>
    <lineage>
        <taxon>Bacteria</taxon>
        <taxon>Candidatus Aminicenantota</taxon>
        <taxon>Candidatus Aminicenantia</taxon>
        <taxon>Candidatus Aminicenantales</taxon>
        <taxon>Candidatus Saccharicenantaceae</taxon>
        <taxon>Candidatus Saccharicenans</taxon>
    </lineage>
</organism>
<dbReference type="SUPFAM" id="SSF141523">
    <property type="entry name" value="L,D-transpeptidase catalytic domain-like"/>
    <property type="match status" value="1"/>
</dbReference>
<proteinExistence type="predicted"/>
<evidence type="ECO:0000256" key="2">
    <source>
        <dbReference type="ARBA" id="ARBA00022679"/>
    </source>
</evidence>
<keyword evidence="5 6" id="KW-0961">Cell wall biogenesis/degradation</keyword>
<evidence type="ECO:0000256" key="3">
    <source>
        <dbReference type="ARBA" id="ARBA00022960"/>
    </source>
</evidence>
<feature type="active site" description="Nucleophile" evidence="6">
    <location>
        <position position="190"/>
    </location>
</feature>
<evidence type="ECO:0000256" key="5">
    <source>
        <dbReference type="ARBA" id="ARBA00023316"/>
    </source>
</evidence>
<dbReference type="Gene3D" id="2.40.440.10">
    <property type="entry name" value="L,D-transpeptidase catalytic domain-like"/>
    <property type="match status" value="1"/>
</dbReference>
<dbReference type="GO" id="GO:0008360">
    <property type="term" value="P:regulation of cell shape"/>
    <property type="evidence" value="ECO:0007669"/>
    <property type="project" value="UniProtKB-UniRule"/>
</dbReference>
<gene>
    <name evidence="8" type="ORF">OP8BY_2405</name>
</gene>
<evidence type="ECO:0000256" key="6">
    <source>
        <dbReference type="PROSITE-ProRule" id="PRU01373"/>
    </source>
</evidence>
<keyword evidence="3 6" id="KW-0133">Cell shape</keyword>
<comment type="caution">
    <text evidence="8">The sequence shown here is derived from an EMBL/GenBank/DDBJ whole genome shotgun (WGS) entry which is preliminary data.</text>
</comment>
<dbReference type="GO" id="GO:0016740">
    <property type="term" value="F:transferase activity"/>
    <property type="evidence" value="ECO:0007669"/>
    <property type="project" value="UniProtKB-KW"/>
</dbReference>
<dbReference type="Proteomes" id="UP000257323">
    <property type="component" value="Unassembled WGS sequence"/>
</dbReference>
<dbReference type="GO" id="GO:0018104">
    <property type="term" value="P:peptidoglycan-protein cross-linking"/>
    <property type="evidence" value="ECO:0007669"/>
    <property type="project" value="TreeGrafter"/>
</dbReference>
<evidence type="ECO:0000256" key="1">
    <source>
        <dbReference type="ARBA" id="ARBA00004752"/>
    </source>
</evidence>
<dbReference type="InterPro" id="IPR050979">
    <property type="entry name" value="LD-transpeptidase"/>
</dbReference>
<name>A0A3E2BJ30_9BACT</name>
<dbReference type="UniPathway" id="UPA00219"/>
<reference evidence="8 9" key="1">
    <citation type="submission" date="2018-08" db="EMBL/GenBank/DDBJ databases">
        <title>Genome analysis of the thermophilic bacterium of the candidate phylum Aminicenantes from deep subsurface aquifer revealed its physiology and ecological role.</title>
        <authorList>
            <person name="Kadnikov V.V."/>
            <person name="Mardanov A.V."/>
            <person name="Beletsky A.V."/>
            <person name="Karnachuk O.V."/>
            <person name="Ravin N.V."/>
        </authorList>
    </citation>
    <scope>NUCLEOTIDE SEQUENCE [LARGE SCALE GENOMIC DNA]</scope>
    <source>
        <strain evidence="8">BY38</strain>
    </source>
</reference>
<feature type="domain" description="L,D-TPase catalytic" evidence="7">
    <location>
        <begin position="71"/>
        <end position="214"/>
    </location>
</feature>
<accession>A0A3E2BJ30</accession>
<dbReference type="EMBL" id="QUAH01000021">
    <property type="protein sequence ID" value="RFT14735.1"/>
    <property type="molecule type" value="Genomic_DNA"/>
</dbReference>
<dbReference type="AlphaFoldDB" id="A0A3E2BJ30"/>
<protein>
    <submittedName>
        <fullName evidence="8">ErfK/YbiS/YcfS/YnhG family protein</fullName>
    </submittedName>
</protein>
<evidence type="ECO:0000259" key="7">
    <source>
        <dbReference type="PROSITE" id="PS52029"/>
    </source>
</evidence>
<dbReference type="GO" id="GO:0005576">
    <property type="term" value="C:extracellular region"/>
    <property type="evidence" value="ECO:0007669"/>
    <property type="project" value="TreeGrafter"/>
</dbReference>
<keyword evidence="2" id="KW-0808">Transferase</keyword>